<dbReference type="STRING" id="504797.SAMN05421678_110228"/>
<dbReference type="InterPro" id="IPR011663">
    <property type="entry name" value="UTRA"/>
</dbReference>
<evidence type="ECO:0000256" key="1">
    <source>
        <dbReference type="ARBA" id="ARBA00023015"/>
    </source>
</evidence>
<dbReference type="GO" id="GO:0003700">
    <property type="term" value="F:DNA-binding transcription factor activity"/>
    <property type="evidence" value="ECO:0007669"/>
    <property type="project" value="InterPro"/>
</dbReference>
<dbReference type="CDD" id="cd07377">
    <property type="entry name" value="WHTH_GntR"/>
    <property type="match status" value="1"/>
</dbReference>
<evidence type="ECO:0000313" key="5">
    <source>
        <dbReference type="EMBL" id="NYH82619.1"/>
    </source>
</evidence>
<dbReference type="Gene3D" id="3.40.1410.10">
    <property type="entry name" value="Chorismate lyase-like"/>
    <property type="match status" value="1"/>
</dbReference>
<evidence type="ECO:0000313" key="8">
    <source>
        <dbReference type="Proteomes" id="UP000533017"/>
    </source>
</evidence>
<feature type="domain" description="HTH gntR-type" evidence="4">
    <location>
        <begin position="14"/>
        <end position="82"/>
    </location>
</feature>
<reference evidence="6 7" key="1">
    <citation type="submission" date="2016-10" db="EMBL/GenBank/DDBJ databases">
        <authorList>
            <person name="de Groot N.N."/>
        </authorList>
    </citation>
    <scope>NUCLEOTIDE SEQUENCE [LARGE SCALE GENOMIC DNA]</scope>
    <source>
        <strain evidence="6 7">CPCC 202808</strain>
    </source>
</reference>
<dbReference type="RefSeq" id="WP_237768916.1">
    <property type="nucleotide sequence ID" value="NZ_FOOI01000010.1"/>
</dbReference>
<keyword evidence="2 6" id="KW-0238">DNA-binding</keyword>
<dbReference type="InterPro" id="IPR050679">
    <property type="entry name" value="Bact_HTH_transcr_reg"/>
</dbReference>
<sequence>MTPLAVTVDRRSPVPLYFQVAEQIEAEIVAGRLAPGAKLPNEIVLADQLTLSRPTMRQAIQYLVDKGLLVRKRGVGTQVVQSQVRRSIELSSLYDDLARAGQHPSTVVRDLALCPAPEDAAAALGVPAEAEVLRIRRLRYASDEPLALMTNYLPPGLVEVTAEQLRANGLYAVLRGAGIQLRVARQTIGACAASAAQAKDLHENKGAALLTMTRTAYDDVGRAVEYGSHVYRAARYAFELTLIER</sequence>
<dbReference type="Proteomes" id="UP000533017">
    <property type="component" value="Unassembled WGS sequence"/>
</dbReference>
<gene>
    <name evidence="5" type="ORF">FHR37_001470</name>
    <name evidence="6" type="ORF">SAMN05421678_110228</name>
</gene>
<dbReference type="PANTHER" id="PTHR44846">
    <property type="entry name" value="MANNOSYL-D-GLYCERATE TRANSPORT/METABOLISM SYSTEM REPRESSOR MNGR-RELATED"/>
    <property type="match status" value="1"/>
</dbReference>
<organism evidence="6 7">
    <name type="scientific">Actinopolymorpha cephalotaxi</name>
    <dbReference type="NCBI Taxonomy" id="504797"/>
    <lineage>
        <taxon>Bacteria</taxon>
        <taxon>Bacillati</taxon>
        <taxon>Actinomycetota</taxon>
        <taxon>Actinomycetes</taxon>
        <taxon>Propionibacteriales</taxon>
        <taxon>Actinopolymorphaceae</taxon>
        <taxon>Actinopolymorpha</taxon>
    </lineage>
</organism>
<dbReference type="EMBL" id="FOOI01000010">
    <property type="protein sequence ID" value="SFG99653.1"/>
    <property type="molecule type" value="Genomic_DNA"/>
</dbReference>
<evidence type="ECO:0000259" key="4">
    <source>
        <dbReference type="PROSITE" id="PS50949"/>
    </source>
</evidence>
<dbReference type="SMART" id="SM00866">
    <property type="entry name" value="UTRA"/>
    <property type="match status" value="1"/>
</dbReference>
<evidence type="ECO:0000313" key="7">
    <source>
        <dbReference type="Proteomes" id="UP000199052"/>
    </source>
</evidence>
<dbReference type="PRINTS" id="PR00035">
    <property type="entry name" value="HTHGNTR"/>
</dbReference>
<evidence type="ECO:0000313" key="6">
    <source>
        <dbReference type="EMBL" id="SFG99653.1"/>
    </source>
</evidence>
<dbReference type="GO" id="GO:0045892">
    <property type="term" value="P:negative regulation of DNA-templated transcription"/>
    <property type="evidence" value="ECO:0007669"/>
    <property type="project" value="TreeGrafter"/>
</dbReference>
<dbReference type="SMART" id="SM00345">
    <property type="entry name" value="HTH_GNTR"/>
    <property type="match status" value="1"/>
</dbReference>
<dbReference type="GO" id="GO:0003677">
    <property type="term" value="F:DNA binding"/>
    <property type="evidence" value="ECO:0007669"/>
    <property type="project" value="UniProtKB-KW"/>
</dbReference>
<dbReference type="InterPro" id="IPR036388">
    <property type="entry name" value="WH-like_DNA-bd_sf"/>
</dbReference>
<dbReference type="SUPFAM" id="SSF46785">
    <property type="entry name" value="Winged helix' DNA-binding domain"/>
    <property type="match status" value="1"/>
</dbReference>
<keyword evidence="8" id="KW-1185">Reference proteome</keyword>
<dbReference type="AlphaFoldDB" id="A0A1I2WE93"/>
<evidence type="ECO:0000256" key="3">
    <source>
        <dbReference type="ARBA" id="ARBA00023163"/>
    </source>
</evidence>
<dbReference type="Pfam" id="PF07702">
    <property type="entry name" value="UTRA"/>
    <property type="match status" value="1"/>
</dbReference>
<reference evidence="5 8" key="2">
    <citation type="submission" date="2020-07" db="EMBL/GenBank/DDBJ databases">
        <title>Sequencing the genomes of 1000 actinobacteria strains.</title>
        <authorList>
            <person name="Klenk H.-P."/>
        </authorList>
    </citation>
    <scope>NUCLEOTIDE SEQUENCE [LARGE SCALE GENOMIC DNA]</scope>
    <source>
        <strain evidence="5 8">DSM 45117</strain>
    </source>
</reference>
<dbReference type="InterPro" id="IPR028978">
    <property type="entry name" value="Chorismate_lyase_/UTRA_dom_sf"/>
</dbReference>
<keyword evidence="3" id="KW-0804">Transcription</keyword>
<proteinExistence type="predicted"/>
<keyword evidence="1" id="KW-0805">Transcription regulation</keyword>
<dbReference type="Gene3D" id="1.10.10.10">
    <property type="entry name" value="Winged helix-like DNA-binding domain superfamily/Winged helix DNA-binding domain"/>
    <property type="match status" value="1"/>
</dbReference>
<dbReference type="EMBL" id="JACBZA010000001">
    <property type="protein sequence ID" value="NYH82619.1"/>
    <property type="molecule type" value="Genomic_DNA"/>
</dbReference>
<evidence type="ECO:0000256" key="2">
    <source>
        <dbReference type="ARBA" id="ARBA00023125"/>
    </source>
</evidence>
<dbReference type="Proteomes" id="UP000199052">
    <property type="component" value="Unassembled WGS sequence"/>
</dbReference>
<dbReference type="InterPro" id="IPR036390">
    <property type="entry name" value="WH_DNA-bd_sf"/>
</dbReference>
<dbReference type="PROSITE" id="PS50949">
    <property type="entry name" value="HTH_GNTR"/>
    <property type="match status" value="1"/>
</dbReference>
<dbReference type="PANTHER" id="PTHR44846:SF17">
    <property type="entry name" value="GNTR-FAMILY TRANSCRIPTIONAL REGULATOR"/>
    <property type="match status" value="1"/>
</dbReference>
<name>A0A1I2WE93_9ACTN</name>
<protein>
    <submittedName>
        <fullName evidence="5">DNA-binding GntR family transcriptional regulator</fullName>
    </submittedName>
    <submittedName>
        <fullName evidence="6">DNA-binding transcriptional regulator, GntR family</fullName>
    </submittedName>
</protein>
<dbReference type="SUPFAM" id="SSF64288">
    <property type="entry name" value="Chorismate lyase-like"/>
    <property type="match status" value="1"/>
</dbReference>
<dbReference type="Pfam" id="PF00392">
    <property type="entry name" value="GntR"/>
    <property type="match status" value="1"/>
</dbReference>
<accession>A0A1I2WE93</accession>
<dbReference type="InterPro" id="IPR000524">
    <property type="entry name" value="Tscrpt_reg_HTH_GntR"/>
</dbReference>